<evidence type="ECO:0000313" key="3">
    <source>
        <dbReference type="Proteomes" id="UP000276215"/>
    </source>
</evidence>
<dbReference type="OrthoDB" id="5423596at2759"/>
<proteinExistence type="predicted"/>
<protein>
    <submittedName>
        <fullName evidence="2">Uncharacterized protein</fullName>
    </submittedName>
</protein>
<dbReference type="EMBL" id="ML120587">
    <property type="protein sequence ID" value="RPA89343.1"/>
    <property type="molecule type" value="Genomic_DNA"/>
</dbReference>
<organism evidence="2 3">
    <name type="scientific">Choiromyces venosus 120613-1</name>
    <dbReference type="NCBI Taxonomy" id="1336337"/>
    <lineage>
        <taxon>Eukaryota</taxon>
        <taxon>Fungi</taxon>
        <taxon>Dikarya</taxon>
        <taxon>Ascomycota</taxon>
        <taxon>Pezizomycotina</taxon>
        <taxon>Pezizomycetes</taxon>
        <taxon>Pezizales</taxon>
        <taxon>Tuberaceae</taxon>
        <taxon>Choiromyces</taxon>
    </lineage>
</organism>
<evidence type="ECO:0000313" key="2">
    <source>
        <dbReference type="EMBL" id="RPA89343.1"/>
    </source>
</evidence>
<dbReference type="Proteomes" id="UP000276215">
    <property type="component" value="Unassembled WGS sequence"/>
</dbReference>
<evidence type="ECO:0000256" key="1">
    <source>
        <dbReference type="SAM" id="MobiDB-lite"/>
    </source>
</evidence>
<reference evidence="2 3" key="1">
    <citation type="journal article" date="2018" name="Nat. Ecol. Evol.">
        <title>Pezizomycetes genomes reveal the molecular basis of ectomycorrhizal truffle lifestyle.</title>
        <authorList>
            <person name="Murat C."/>
            <person name="Payen T."/>
            <person name="Noel B."/>
            <person name="Kuo A."/>
            <person name="Morin E."/>
            <person name="Chen J."/>
            <person name="Kohler A."/>
            <person name="Krizsan K."/>
            <person name="Balestrini R."/>
            <person name="Da Silva C."/>
            <person name="Montanini B."/>
            <person name="Hainaut M."/>
            <person name="Levati E."/>
            <person name="Barry K.W."/>
            <person name="Belfiori B."/>
            <person name="Cichocki N."/>
            <person name="Clum A."/>
            <person name="Dockter R.B."/>
            <person name="Fauchery L."/>
            <person name="Guy J."/>
            <person name="Iotti M."/>
            <person name="Le Tacon F."/>
            <person name="Lindquist E.A."/>
            <person name="Lipzen A."/>
            <person name="Malagnac F."/>
            <person name="Mello A."/>
            <person name="Molinier V."/>
            <person name="Miyauchi S."/>
            <person name="Poulain J."/>
            <person name="Riccioni C."/>
            <person name="Rubini A."/>
            <person name="Sitrit Y."/>
            <person name="Splivallo R."/>
            <person name="Traeger S."/>
            <person name="Wang M."/>
            <person name="Zifcakova L."/>
            <person name="Wipf D."/>
            <person name="Zambonelli A."/>
            <person name="Paolocci F."/>
            <person name="Nowrousian M."/>
            <person name="Ottonello S."/>
            <person name="Baldrian P."/>
            <person name="Spatafora J.W."/>
            <person name="Henrissat B."/>
            <person name="Nagy L.G."/>
            <person name="Aury J.M."/>
            <person name="Wincker P."/>
            <person name="Grigoriev I.V."/>
            <person name="Bonfante P."/>
            <person name="Martin F.M."/>
        </authorList>
    </citation>
    <scope>NUCLEOTIDE SEQUENCE [LARGE SCALE GENOMIC DNA]</scope>
    <source>
        <strain evidence="2 3">120613-1</strain>
    </source>
</reference>
<feature type="compositionally biased region" description="Low complexity" evidence="1">
    <location>
        <begin position="85"/>
        <end position="117"/>
    </location>
</feature>
<gene>
    <name evidence="2" type="ORF">L873DRAFT_665403</name>
</gene>
<feature type="compositionally biased region" description="Low complexity" evidence="1">
    <location>
        <begin position="1"/>
        <end position="20"/>
    </location>
</feature>
<dbReference type="AlphaFoldDB" id="A0A3N4IT36"/>
<keyword evidence="3" id="KW-1185">Reference proteome</keyword>
<name>A0A3N4IT36_9PEZI</name>
<accession>A0A3N4IT36</accession>
<feature type="region of interest" description="Disordered" evidence="1">
    <location>
        <begin position="1"/>
        <end position="23"/>
    </location>
</feature>
<sequence length="494" mass="53289">MAVKLSMSGSKGSSSSSSSLRNHPSFQVFRHALPGRCARTTASASSDITPAAITTPPCTIASLDKSQESPPASSQLDAITLSPSISSPATTPAISPSSSSNPASTAATTPVSTRPSSALPPSPEDVIKLLLSTTIYVYDNLTKLIKASNISRKSNPQVSGNETVCDAKILRNTAHSSLTAPTATEGPSSASCQNGMTHDPLHIVNSHRAFAQAIKAEIATLNTALARFSRSSLSARMHSFFPPSSTSTTRYGKLKVKKAKKHKYARGEKDKVMIWTDIKDVVYQYDWLWAYSYSANVNNWQEVIWACSVVTGVYGAGGLEGVNARMRDYGIAHAGVVDEIYEANRVAGKKMEDARHAYARTLGNQQNWATATTTQGANKKCGVVPKLKFVKIDGILVQVDPRVVAAQEKDEEINGVLEDVGNREGKWEGKLRMPPGVVAVGMKVKILSKMIKGKEKVKKCKKNRCRMGKSNVGKTINEDMCEDEHEKAEKAMWG</sequence>
<feature type="region of interest" description="Disordered" evidence="1">
    <location>
        <begin position="85"/>
        <end position="123"/>
    </location>
</feature>